<accession>A0A5J6T4K7</accession>
<reference evidence="1" key="1">
    <citation type="submission" date="2019-08" db="EMBL/GenBank/DDBJ databases">
        <authorList>
            <person name="Beers A.L."/>
            <person name="Becker A.J."/>
            <person name="Leyhe M.J."/>
            <person name="Li C.M."/>
            <person name="Maas J.R."/>
            <person name="Resendiz-Medina K.E."/>
            <person name="Seggerman F.M."/>
            <person name="Taylor S.B."/>
            <person name="Friedman J.A."/>
            <person name="Miller J.M."/>
            <person name="Boury N.M."/>
            <person name="Peters N.T."/>
            <person name="Gurney S.M.R."/>
            <person name="Garlena R.A."/>
            <person name="Russell D.A."/>
            <person name="Pope W.H."/>
            <person name="Jacobs-Sera D."/>
            <person name="Hatfull G.F."/>
        </authorList>
    </citation>
    <scope>NUCLEOTIDE SEQUENCE [LARGE SCALE GENOMIC DNA]</scope>
</reference>
<evidence type="ECO:0008006" key="3">
    <source>
        <dbReference type="Google" id="ProtNLM"/>
    </source>
</evidence>
<name>A0A5J6T4K7_9CAUD</name>
<dbReference type="EMBL" id="MN310546">
    <property type="protein sequence ID" value="QFG04958.1"/>
    <property type="molecule type" value="Genomic_DNA"/>
</dbReference>
<evidence type="ECO:0000313" key="1">
    <source>
        <dbReference type="EMBL" id="QFG04958.1"/>
    </source>
</evidence>
<organism evidence="1 2">
    <name type="scientific">Microbacterium phage PhriedRice</name>
    <dbReference type="NCBI Taxonomy" id="2652407"/>
    <lineage>
        <taxon>Viruses</taxon>
        <taxon>Duplodnaviria</taxon>
        <taxon>Heunggongvirae</taxon>
        <taxon>Uroviricota</taxon>
        <taxon>Caudoviricetes</taxon>
        <taxon>Eekayvirinae</taxon>
        <taxon>Akonivirus</taxon>
        <taxon>Akonivirus phedro</taxon>
    </lineage>
</organism>
<sequence>MAYTGNSPVDEVVLRLQARKSFSLGVWIEDQNDKPLDITGCQLRFVARKNVPSTVDDDSGNLVSNMNAIVMAPTLGYAAFNFQASELDWVPGEYLFNVVLSDAGYTSTIIRGVIQLEQNTEFTSMVETFSPADPPTHLRAVMREGVAIKVRTGPMLAPGESTFTHADEQKLDELYAGAVADGAILNADLIPDGIGKVMMTTAERFKLANLTLEWVDINGKPDFGDIITLDQTEVVLKGAGDASDIATGVLSKNRVPTVMNLNGISHGTAAPPSGNPNTIYLKHS</sequence>
<evidence type="ECO:0000313" key="2">
    <source>
        <dbReference type="Proteomes" id="UP000326946"/>
    </source>
</evidence>
<protein>
    <recommendedName>
        <fullName evidence="3">Minor tail protein</fullName>
    </recommendedName>
</protein>
<dbReference type="Proteomes" id="UP000326946">
    <property type="component" value="Segment"/>
</dbReference>
<gene>
    <name evidence="1" type="primary">36</name>
    <name evidence="1" type="ORF">SEA_PHRIEDRICE_36</name>
</gene>
<proteinExistence type="predicted"/>